<dbReference type="AlphaFoldDB" id="A0A9X0A842"/>
<reference evidence="2" key="1">
    <citation type="submission" date="2023-01" db="EMBL/GenBank/DDBJ databases">
        <title>Genome assembly of the deep-sea coral Lophelia pertusa.</title>
        <authorList>
            <person name="Herrera S."/>
            <person name="Cordes E."/>
        </authorList>
    </citation>
    <scope>NUCLEOTIDE SEQUENCE</scope>
    <source>
        <strain evidence="2">USNM1676648</strain>
        <tissue evidence="2">Polyp</tissue>
    </source>
</reference>
<evidence type="ECO:0000259" key="1">
    <source>
        <dbReference type="Pfam" id="PF00147"/>
    </source>
</evidence>
<feature type="domain" description="Fibrinogen C-terminal" evidence="1">
    <location>
        <begin position="45"/>
        <end position="88"/>
    </location>
</feature>
<evidence type="ECO:0000313" key="3">
    <source>
        <dbReference type="Proteomes" id="UP001163046"/>
    </source>
</evidence>
<keyword evidence="3" id="KW-1185">Reference proteome</keyword>
<dbReference type="Pfam" id="PF00147">
    <property type="entry name" value="Fibrinogen_C"/>
    <property type="match status" value="1"/>
</dbReference>
<dbReference type="OrthoDB" id="6152156at2759"/>
<dbReference type="EMBL" id="MU825396">
    <property type="protein sequence ID" value="KAJ7394730.1"/>
    <property type="molecule type" value="Genomic_DNA"/>
</dbReference>
<dbReference type="Proteomes" id="UP001163046">
    <property type="component" value="Unassembled WGS sequence"/>
</dbReference>
<evidence type="ECO:0000313" key="2">
    <source>
        <dbReference type="EMBL" id="KAJ7394730.1"/>
    </source>
</evidence>
<name>A0A9X0A842_9CNID</name>
<accession>A0A9X0A842</accession>
<sequence>MAAVGTIRVSMEEPAKKSVSPRAFGTNCSCPVPFFGKRCEIHPRRSCQDYKAAGIKTSGLYTIEDDNSRTIEVYCDFHSEPGFAWNLVESFSLSKKDLFQSDVVFYDYSDSSAVSGDAPNWEAYLMKRHFLVWLRDHSTHWRATCRYNTDGTSIVTQSFYGEPEQRLGSYLPVATEKNGFDLWLCSDV</sequence>
<dbReference type="InterPro" id="IPR014716">
    <property type="entry name" value="Fibrinogen_a/b/g_C_1"/>
</dbReference>
<dbReference type="Gene3D" id="3.90.215.10">
    <property type="entry name" value="Gamma Fibrinogen, chain A, domain 1"/>
    <property type="match status" value="1"/>
</dbReference>
<protein>
    <recommendedName>
        <fullName evidence="1">Fibrinogen C-terminal domain-containing protein</fullName>
    </recommendedName>
</protein>
<gene>
    <name evidence="2" type="ORF">OS493_000556</name>
</gene>
<proteinExistence type="predicted"/>
<dbReference type="InterPro" id="IPR002181">
    <property type="entry name" value="Fibrinogen_a/b/g_C_dom"/>
</dbReference>
<dbReference type="SUPFAM" id="SSF56496">
    <property type="entry name" value="Fibrinogen C-terminal domain-like"/>
    <property type="match status" value="1"/>
</dbReference>
<comment type="caution">
    <text evidence="2">The sequence shown here is derived from an EMBL/GenBank/DDBJ whole genome shotgun (WGS) entry which is preliminary data.</text>
</comment>
<organism evidence="2 3">
    <name type="scientific">Desmophyllum pertusum</name>
    <dbReference type="NCBI Taxonomy" id="174260"/>
    <lineage>
        <taxon>Eukaryota</taxon>
        <taxon>Metazoa</taxon>
        <taxon>Cnidaria</taxon>
        <taxon>Anthozoa</taxon>
        <taxon>Hexacorallia</taxon>
        <taxon>Scleractinia</taxon>
        <taxon>Caryophylliina</taxon>
        <taxon>Caryophylliidae</taxon>
        <taxon>Desmophyllum</taxon>
    </lineage>
</organism>
<dbReference type="InterPro" id="IPR036056">
    <property type="entry name" value="Fibrinogen-like_C"/>
</dbReference>